<dbReference type="SUPFAM" id="SSF51182">
    <property type="entry name" value="RmlC-like cupins"/>
    <property type="match status" value="1"/>
</dbReference>
<evidence type="ECO:0000256" key="9">
    <source>
        <dbReference type="PIRSR" id="PIRSR036894-2"/>
    </source>
</evidence>
<feature type="domain" description="Mannose-6-phosphate isomerase cupin" evidence="11">
    <location>
        <begin position="237"/>
        <end position="319"/>
    </location>
</feature>
<evidence type="ECO:0000313" key="13">
    <source>
        <dbReference type="Proteomes" id="UP000287101"/>
    </source>
</evidence>
<comment type="cofactor">
    <cofactor evidence="8">
        <name>Zn(2+)</name>
        <dbReference type="ChEBI" id="CHEBI:29105"/>
    </cofactor>
    <text evidence="8">Binds 1 zinc ion per subunit.</text>
</comment>
<dbReference type="GO" id="GO:0004476">
    <property type="term" value="F:mannose-6-phosphate isomerase activity"/>
    <property type="evidence" value="ECO:0007669"/>
    <property type="project" value="UniProtKB-UniRule"/>
</dbReference>
<feature type="binding site" evidence="8">
    <location>
        <position position="114"/>
    </location>
    <ligand>
        <name>Zn(2+)</name>
        <dbReference type="ChEBI" id="CHEBI:29105"/>
    </ligand>
</feature>
<feature type="active site" evidence="9">
    <location>
        <position position="191"/>
    </location>
</feature>
<evidence type="ECO:0000313" key="12">
    <source>
        <dbReference type="EMBL" id="RSU03292.1"/>
    </source>
</evidence>
<dbReference type="NCBIfam" id="TIGR00218">
    <property type="entry name" value="manA"/>
    <property type="match status" value="1"/>
</dbReference>
<dbReference type="EC" id="5.3.1.8" evidence="3 7"/>
<evidence type="ECO:0000256" key="2">
    <source>
        <dbReference type="ARBA" id="ARBA00010772"/>
    </source>
</evidence>
<evidence type="ECO:0000256" key="3">
    <source>
        <dbReference type="ARBA" id="ARBA00011956"/>
    </source>
</evidence>
<dbReference type="InterPro" id="IPR049071">
    <property type="entry name" value="MPI_cupin_dom"/>
</dbReference>
<evidence type="ECO:0000256" key="5">
    <source>
        <dbReference type="ARBA" id="ARBA00022833"/>
    </source>
</evidence>
<comment type="similarity">
    <text evidence="2 7">Belongs to the mannose-6-phosphate isomerase type 1 family.</text>
</comment>
<name>A0A430A862_9ENTE</name>
<keyword evidence="5 7" id="KW-0862">Zinc</keyword>
<proteinExistence type="inferred from homology"/>
<dbReference type="InterPro" id="IPR014710">
    <property type="entry name" value="RmlC-like_jellyroll"/>
</dbReference>
<dbReference type="PIRSF" id="PIRSF036894">
    <property type="entry name" value="PMI_Firm_short"/>
    <property type="match status" value="1"/>
</dbReference>
<evidence type="ECO:0000259" key="10">
    <source>
        <dbReference type="Pfam" id="PF20511"/>
    </source>
</evidence>
<feature type="binding site" evidence="8">
    <location>
        <position position="97"/>
    </location>
    <ligand>
        <name>Zn(2+)</name>
        <dbReference type="ChEBI" id="CHEBI:29105"/>
    </ligand>
</feature>
<evidence type="ECO:0000256" key="7">
    <source>
        <dbReference type="PIRNR" id="PIRNR036894"/>
    </source>
</evidence>
<dbReference type="RefSeq" id="WP_126831502.1">
    <property type="nucleotide sequence ID" value="NZ_CBCRYB010000001.1"/>
</dbReference>
<dbReference type="AlphaFoldDB" id="A0A430A862"/>
<dbReference type="InterPro" id="IPR001250">
    <property type="entry name" value="Man6P_Isoase-1"/>
</dbReference>
<dbReference type="Gene3D" id="2.60.120.10">
    <property type="entry name" value="Jelly Rolls"/>
    <property type="match status" value="2"/>
</dbReference>
<organism evidence="12 13">
    <name type="scientific">Vagococcus fessus</name>
    <dbReference type="NCBI Taxonomy" id="120370"/>
    <lineage>
        <taxon>Bacteria</taxon>
        <taxon>Bacillati</taxon>
        <taxon>Bacillota</taxon>
        <taxon>Bacilli</taxon>
        <taxon>Lactobacillales</taxon>
        <taxon>Enterococcaceae</taxon>
        <taxon>Vagococcus</taxon>
    </lineage>
</organism>
<dbReference type="Proteomes" id="UP000287101">
    <property type="component" value="Unassembled WGS sequence"/>
</dbReference>
<dbReference type="EMBL" id="NGJY01000002">
    <property type="protein sequence ID" value="RSU03292.1"/>
    <property type="molecule type" value="Genomic_DNA"/>
</dbReference>
<dbReference type="PANTHER" id="PTHR42742">
    <property type="entry name" value="TRANSCRIPTIONAL REPRESSOR MPRA"/>
    <property type="match status" value="1"/>
</dbReference>
<accession>A0A430A862</accession>
<feature type="binding site" evidence="8">
    <location>
        <position position="171"/>
    </location>
    <ligand>
        <name>Zn(2+)</name>
        <dbReference type="ChEBI" id="CHEBI:29105"/>
    </ligand>
</feature>
<dbReference type="FunFam" id="2.60.120.10:FF:000070">
    <property type="entry name" value="Mannose-6-phosphate isomerase"/>
    <property type="match status" value="1"/>
</dbReference>
<dbReference type="InterPro" id="IPR046457">
    <property type="entry name" value="PMI_typeI_cat"/>
</dbReference>
<reference evidence="12 13" key="1">
    <citation type="submission" date="2017-05" db="EMBL/GenBank/DDBJ databases">
        <title>Vagococcus spp. assemblies.</title>
        <authorList>
            <person name="Gulvik C.A."/>
        </authorList>
    </citation>
    <scope>NUCLEOTIDE SEQUENCE [LARGE SCALE GENOMIC DNA]</scope>
    <source>
        <strain evidence="12 13">CCUG 41755</strain>
    </source>
</reference>
<sequence length="324" mass="36352">MEQPLFLTPVLQEKIWGGEKLNTVFGYDLPSDKTGECWAVSAHPNGTCTVENGPYKGQRLDTLWAEHRELFGNAKGDVFPLLTKILDAADDLSVQVHPDDAYGMKHEGELGKTECWYVIAADEGAEIIYGHHAKSKEELETMIEEGRWDDLLRRVKVKAGDFFHVPSGTIHAIGAGIMILETQQSSDTTYRVYDYDRKGDDGKPRELHIQQSVDVTTIPHIDPTLAIKETAFGESSVTEYVKTPFFNVYEWKISGILDFTQNSLYTIVSVIEGSGNIVIIDEESKEEENYSIKKGTHFILPNTIKNWRVEGELQIIASEPGEEA</sequence>
<dbReference type="InterPro" id="IPR051804">
    <property type="entry name" value="Carb_Metab_Reg_Kinase/Isom"/>
</dbReference>
<evidence type="ECO:0000259" key="11">
    <source>
        <dbReference type="Pfam" id="PF21621"/>
    </source>
</evidence>
<comment type="caution">
    <text evidence="12">The sequence shown here is derived from an EMBL/GenBank/DDBJ whole genome shotgun (WGS) entry which is preliminary data.</text>
</comment>
<gene>
    <name evidence="12" type="ORF">CBF31_06145</name>
</gene>
<dbReference type="InterPro" id="IPR014628">
    <property type="entry name" value="Man6P_isomerase_Firm_short"/>
</dbReference>
<evidence type="ECO:0000256" key="6">
    <source>
        <dbReference type="ARBA" id="ARBA00023235"/>
    </source>
</evidence>
<dbReference type="GO" id="GO:0005975">
    <property type="term" value="P:carbohydrate metabolic process"/>
    <property type="evidence" value="ECO:0007669"/>
    <property type="project" value="UniProtKB-UniRule"/>
</dbReference>
<dbReference type="GO" id="GO:0008270">
    <property type="term" value="F:zinc ion binding"/>
    <property type="evidence" value="ECO:0007669"/>
    <property type="project" value="UniProtKB-UniRule"/>
</dbReference>
<dbReference type="Pfam" id="PF20511">
    <property type="entry name" value="PMI_typeI_cat"/>
    <property type="match status" value="1"/>
</dbReference>
<dbReference type="CDD" id="cd07010">
    <property type="entry name" value="cupin_PMI_type_I_N_bac"/>
    <property type="match status" value="1"/>
</dbReference>
<dbReference type="OrthoDB" id="9808275at2"/>
<protein>
    <recommendedName>
        <fullName evidence="3 7">Mannose-6-phosphate isomerase</fullName>
        <ecNumber evidence="3 7">5.3.1.8</ecNumber>
    </recommendedName>
</protein>
<feature type="domain" description="Phosphomannose isomerase type I catalytic" evidence="10">
    <location>
        <begin position="6"/>
        <end position="104"/>
    </location>
</feature>
<evidence type="ECO:0000256" key="1">
    <source>
        <dbReference type="ARBA" id="ARBA00000757"/>
    </source>
</evidence>
<keyword evidence="6 7" id="KW-0413">Isomerase</keyword>
<keyword evidence="13" id="KW-1185">Reference proteome</keyword>
<dbReference type="InterPro" id="IPR011051">
    <property type="entry name" value="RmlC_Cupin_sf"/>
</dbReference>
<evidence type="ECO:0000256" key="8">
    <source>
        <dbReference type="PIRSR" id="PIRSR036894-1"/>
    </source>
</evidence>
<comment type="catalytic activity">
    <reaction evidence="1 7">
        <text>D-mannose 6-phosphate = D-fructose 6-phosphate</text>
        <dbReference type="Rhea" id="RHEA:12356"/>
        <dbReference type="ChEBI" id="CHEBI:58735"/>
        <dbReference type="ChEBI" id="CHEBI:61527"/>
        <dbReference type="EC" id="5.3.1.8"/>
    </reaction>
</comment>
<dbReference type="Pfam" id="PF21621">
    <property type="entry name" value="MPI_cupin_dom"/>
    <property type="match status" value="1"/>
</dbReference>
<evidence type="ECO:0000256" key="4">
    <source>
        <dbReference type="ARBA" id="ARBA00022723"/>
    </source>
</evidence>
<keyword evidence="4 7" id="KW-0479">Metal-binding</keyword>
<dbReference type="PANTHER" id="PTHR42742:SF3">
    <property type="entry name" value="FRUCTOKINASE"/>
    <property type="match status" value="1"/>
</dbReference>